<dbReference type="FunFam" id="3.40.50.1970:FF:000003">
    <property type="entry name" value="Alcohol dehydrogenase, iron-containing"/>
    <property type="match status" value="1"/>
</dbReference>
<feature type="domain" description="Fe-containing alcohol dehydrogenase-like C-terminal" evidence="6">
    <location>
        <begin position="190"/>
        <end position="386"/>
    </location>
</feature>
<sequence length="389" mass="43119">MSSFSYYQPTRIHFGFGKLEEVGRIVSRYGKRALLVTVPPFPALEPVFEKTKRLLRESGVEVAHFDQVIPNPTTESISRGTEMARDFHADVVVGLGGGSSIDTAKAIALEVTHEGTAWEYRLFGERKVTREILPIIAIPTTSGTGSQVTAVSVLTNPKERFKSAIVDPLLFPKEAIVDPDLVMTLPQHLTASTGFDAFAHAFESYIHVNANPYTDLLALEAIRLIVRFLPPLLCDLSNREARAQMAWADTLAGLSIANCGTTLPHGIAMSIGGKAPWVMHGEALSVVYPEFIQRTAPYALERFAAVARIFRPELSQEKDEIAAQELGDIMVSFLKEIGMWFGLKDLRIPKEELPEIAEYTFKLPDYTVNPWVPTKEEVLSLLESAYSRD</sequence>
<gene>
    <name evidence="7" type="ORF">ENW11_04715</name>
</gene>
<evidence type="ECO:0000313" key="7">
    <source>
        <dbReference type="EMBL" id="HGY39092.1"/>
    </source>
</evidence>
<dbReference type="Gene3D" id="1.20.1090.10">
    <property type="entry name" value="Dehydroquinate synthase-like - alpha domain"/>
    <property type="match status" value="1"/>
</dbReference>
<dbReference type="PROSITE" id="PS00913">
    <property type="entry name" value="ADH_IRON_1"/>
    <property type="match status" value="1"/>
</dbReference>
<evidence type="ECO:0000256" key="1">
    <source>
        <dbReference type="ARBA" id="ARBA00001962"/>
    </source>
</evidence>
<evidence type="ECO:0000259" key="5">
    <source>
        <dbReference type="Pfam" id="PF00465"/>
    </source>
</evidence>
<evidence type="ECO:0000259" key="6">
    <source>
        <dbReference type="Pfam" id="PF25137"/>
    </source>
</evidence>
<dbReference type="InterPro" id="IPR056798">
    <property type="entry name" value="ADH_Fe_C"/>
</dbReference>
<dbReference type="SUPFAM" id="SSF56796">
    <property type="entry name" value="Dehydroquinate synthase-like"/>
    <property type="match status" value="1"/>
</dbReference>
<dbReference type="InterPro" id="IPR001670">
    <property type="entry name" value="ADH_Fe/GldA"/>
</dbReference>
<dbReference type="GO" id="GO:0046872">
    <property type="term" value="F:metal ion binding"/>
    <property type="evidence" value="ECO:0007669"/>
    <property type="project" value="InterPro"/>
</dbReference>
<dbReference type="Pfam" id="PF00465">
    <property type="entry name" value="Fe-ADH"/>
    <property type="match status" value="1"/>
</dbReference>
<name>A0A7V4WL52_9BACT</name>
<comment type="similarity">
    <text evidence="2">Belongs to the iron-containing alcohol dehydrogenase family.</text>
</comment>
<dbReference type="InterPro" id="IPR039697">
    <property type="entry name" value="Alcohol_dehydrogenase_Fe"/>
</dbReference>
<dbReference type="InterPro" id="IPR018211">
    <property type="entry name" value="ADH_Fe_CS"/>
</dbReference>
<reference evidence="7" key="1">
    <citation type="journal article" date="2020" name="mSystems">
        <title>Genome- and Community-Level Interaction Insights into Carbon Utilization and Element Cycling Functions of Hydrothermarchaeota in Hydrothermal Sediment.</title>
        <authorList>
            <person name="Zhou Z."/>
            <person name="Liu Y."/>
            <person name="Xu W."/>
            <person name="Pan J."/>
            <person name="Luo Z.H."/>
            <person name="Li M."/>
        </authorList>
    </citation>
    <scope>NUCLEOTIDE SEQUENCE [LARGE SCALE GENOMIC DNA]</scope>
    <source>
        <strain evidence="7">SpSt-82</strain>
    </source>
</reference>
<organism evidence="7">
    <name type="scientific">Candidatus Caldatribacterium saccharofermentans</name>
    <dbReference type="NCBI Taxonomy" id="1454753"/>
    <lineage>
        <taxon>Bacteria</taxon>
        <taxon>Pseudomonadati</taxon>
        <taxon>Atribacterota</taxon>
        <taxon>Atribacteria</taxon>
        <taxon>Atribacterales</taxon>
        <taxon>Candidatus Caldatribacteriaceae</taxon>
        <taxon>Candidatus Caldatribacterium</taxon>
    </lineage>
</organism>
<feature type="domain" description="Alcohol dehydrogenase iron-type/glycerol dehydrogenase GldA" evidence="5">
    <location>
        <begin position="9"/>
        <end position="179"/>
    </location>
</feature>
<dbReference type="AlphaFoldDB" id="A0A7V4WL52"/>
<dbReference type="Pfam" id="PF25137">
    <property type="entry name" value="ADH_Fe_C"/>
    <property type="match status" value="1"/>
</dbReference>
<keyword evidence="4" id="KW-0520">NAD</keyword>
<dbReference type="PANTHER" id="PTHR11496:SF102">
    <property type="entry name" value="ALCOHOL DEHYDROGENASE 4"/>
    <property type="match status" value="1"/>
</dbReference>
<dbReference type="EMBL" id="DTIY01000031">
    <property type="protein sequence ID" value="HGY39092.1"/>
    <property type="molecule type" value="Genomic_DNA"/>
</dbReference>
<evidence type="ECO:0000256" key="4">
    <source>
        <dbReference type="ARBA" id="ARBA00023027"/>
    </source>
</evidence>
<dbReference type="PANTHER" id="PTHR11496">
    <property type="entry name" value="ALCOHOL DEHYDROGENASE"/>
    <property type="match status" value="1"/>
</dbReference>
<dbReference type="Gene3D" id="3.40.50.1970">
    <property type="match status" value="1"/>
</dbReference>
<keyword evidence="3" id="KW-0560">Oxidoreductase</keyword>
<dbReference type="GO" id="GO:0004022">
    <property type="term" value="F:alcohol dehydrogenase (NAD+) activity"/>
    <property type="evidence" value="ECO:0007669"/>
    <property type="project" value="TreeGrafter"/>
</dbReference>
<protein>
    <submittedName>
        <fullName evidence="7">Iron-containing alcohol dehydrogenase</fullName>
    </submittedName>
</protein>
<evidence type="ECO:0000256" key="3">
    <source>
        <dbReference type="ARBA" id="ARBA00023002"/>
    </source>
</evidence>
<comment type="caution">
    <text evidence="7">The sequence shown here is derived from an EMBL/GenBank/DDBJ whole genome shotgun (WGS) entry which is preliminary data.</text>
</comment>
<evidence type="ECO:0000256" key="2">
    <source>
        <dbReference type="ARBA" id="ARBA00007358"/>
    </source>
</evidence>
<comment type="cofactor">
    <cofactor evidence="1">
        <name>Fe cation</name>
        <dbReference type="ChEBI" id="CHEBI:24875"/>
    </cofactor>
</comment>
<accession>A0A7V4WL52</accession>
<proteinExistence type="inferred from homology"/>
<dbReference type="CDD" id="cd08185">
    <property type="entry name" value="Fe-ADH-like"/>
    <property type="match status" value="1"/>
</dbReference>